<dbReference type="PROSITE" id="PS51007">
    <property type="entry name" value="CYTC"/>
    <property type="match status" value="1"/>
</dbReference>
<dbReference type="STRING" id="999627.SAMN05216236_13517"/>
<dbReference type="PRINTS" id="PR00605">
    <property type="entry name" value="CYTCHROMECIC"/>
</dbReference>
<dbReference type="GO" id="GO:0020037">
    <property type="term" value="F:heme binding"/>
    <property type="evidence" value="ECO:0007669"/>
    <property type="project" value="InterPro"/>
</dbReference>
<evidence type="ECO:0000256" key="4">
    <source>
        <dbReference type="ARBA" id="ARBA00022660"/>
    </source>
</evidence>
<evidence type="ECO:0000313" key="12">
    <source>
        <dbReference type="Proteomes" id="UP000182466"/>
    </source>
</evidence>
<evidence type="ECO:0000313" key="11">
    <source>
        <dbReference type="EMBL" id="SFU15420.1"/>
    </source>
</evidence>
<dbReference type="GO" id="GO:0005506">
    <property type="term" value="F:iron ion binding"/>
    <property type="evidence" value="ECO:0007669"/>
    <property type="project" value="InterPro"/>
</dbReference>
<evidence type="ECO:0000259" key="10">
    <source>
        <dbReference type="PROSITE" id="PS51007"/>
    </source>
</evidence>
<dbReference type="Gene3D" id="1.10.760.10">
    <property type="entry name" value="Cytochrome c-like domain"/>
    <property type="match status" value="1"/>
</dbReference>
<sequence>MKHSTMRNLAIGALVGLLATGVSAQQYRGDWWGHGHMGSGHMGSGGMHGWGWGQMNPGQQQRMQRHWTYMNQGVPGAYRGARSTVRATPQVIAEGRTLYSNNCASCHGAQGLGDGQAGRSLEPSPALLRQFVQMPMSGDEYLLWTISEGGERFGTDMPAFEDKLGEEDIWKIIAYMRAGFP</sequence>
<feature type="chain" id="PRO_5010253411" evidence="9">
    <location>
        <begin position="25"/>
        <end position="181"/>
    </location>
</feature>
<feature type="domain" description="Cytochrome c" evidence="10">
    <location>
        <begin position="90"/>
        <end position="180"/>
    </location>
</feature>
<evidence type="ECO:0000256" key="8">
    <source>
        <dbReference type="PROSITE-ProRule" id="PRU00433"/>
    </source>
</evidence>
<keyword evidence="9" id="KW-0732">Signal</keyword>
<organism evidence="11 12">
    <name type="scientific">Sedimentitalea nanhaiensis</name>
    <dbReference type="NCBI Taxonomy" id="999627"/>
    <lineage>
        <taxon>Bacteria</taxon>
        <taxon>Pseudomonadati</taxon>
        <taxon>Pseudomonadota</taxon>
        <taxon>Alphaproteobacteria</taxon>
        <taxon>Rhodobacterales</taxon>
        <taxon>Paracoccaceae</taxon>
        <taxon>Sedimentitalea</taxon>
    </lineage>
</organism>
<keyword evidence="4" id="KW-0679">Respiratory chain</keyword>
<dbReference type="InterPro" id="IPR036909">
    <property type="entry name" value="Cyt_c-like_dom_sf"/>
</dbReference>
<keyword evidence="3 8" id="KW-0349">Heme</keyword>
<dbReference type="InterPro" id="IPR051459">
    <property type="entry name" value="Cytochrome_c-type_DH"/>
</dbReference>
<keyword evidence="2" id="KW-0813">Transport</keyword>
<dbReference type="AlphaFoldDB" id="A0A1I7DUR8"/>
<keyword evidence="7 8" id="KW-0408">Iron</keyword>
<evidence type="ECO:0000256" key="5">
    <source>
        <dbReference type="ARBA" id="ARBA00022723"/>
    </source>
</evidence>
<dbReference type="RefSeq" id="WP_161631376.1">
    <property type="nucleotide sequence ID" value="NZ_FPAW01000035.1"/>
</dbReference>
<protein>
    <submittedName>
        <fullName evidence="11">Cytochrome c, mono-and diheme variants</fullName>
    </submittedName>
</protein>
<keyword evidence="6" id="KW-0249">Electron transport</keyword>
<comment type="cofactor">
    <cofactor evidence="1">
        <name>heme c</name>
        <dbReference type="ChEBI" id="CHEBI:61717"/>
    </cofactor>
</comment>
<dbReference type="PANTHER" id="PTHR35008">
    <property type="entry name" value="BLL4482 PROTEIN-RELATED"/>
    <property type="match status" value="1"/>
</dbReference>
<accession>A0A1I7DUR8</accession>
<dbReference type="InterPro" id="IPR009056">
    <property type="entry name" value="Cyt_c-like_dom"/>
</dbReference>
<dbReference type="Pfam" id="PF13442">
    <property type="entry name" value="Cytochrome_CBB3"/>
    <property type="match status" value="1"/>
</dbReference>
<evidence type="ECO:0000256" key="9">
    <source>
        <dbReference type="SAM" id="SignalP"/>
    </source>
</evidence>
<proteinExistence type="predicted"/>
<evidence type="ECO:0000256" key="7">
    <source>
        <dbReference type="ARBA" id="ARBA00023004"/>
    </source>
</evidence>
<dbReference type="InterPro" id="IPR008168">
    <property type="entry name" value="Cyt_C_IC"/>
</dbReference>
<evidence type="ECO:0000256" key="6">
    <source>
        <dbReference type="ARBA" id="ARBA00022982"/>
    </source>
</evidence>
<evidence type="ECO:0000256" key="1">
    <source>
        <dbReference type="ARBA" id="ARBA00001926"/>
    </source>
</evidence>
<reference evidence="11 12" key="1">
    <citation type="submission" date="2016-10" db="EMBL/GenBank/DDBJ databases">
        <authorList>
            <person name="de Groot N.N."/>
        </authorList>
    </citation>
    <scope>NUCLEOTIDE SEQUENCE [LARGE SCALE GENOMIC DNA]</scope>
    <source>
        <strain evidence="11 12">CGMCC 1.10959</strain>
    </source>
</reference>
<feature type="signal peptide" evidence="9">
    <location>
        <begin position="1"/>
        <end position="24"/>
    </location>
</feature>
<name>A0A1I7DUR8_9RHOB</name>
<dbReference type="GO" id="GO:0009055">
    <property type="term" value="F:electron transfer activity"/>
    <property type="evidence" value="ECO:0007669"/>
    <property type="project" value="InterPro"/>
</dbReference>
<evidence type="ECO:0000256" key="2">
    <source>
        <dbReference type="ARBA" id="ARBA00022448"/>
    </source>
</evidence>
<dbReference type="PANTHER" id="PTHR35008:SF4">
    <property type="entry name" value="BLL4482 PROTEIN"/>
    <property type="match status" value="1"/>
</dbReference>
<gene>
    <name evidence="11" type="ORF">SAMN05216236_13517</name>
</gene>
<dbReference type="Proteomes" id="UP000182466">
    <property type="component" value="Unassembled WGS sequence"/>
</dbReference>
<keyword evidence="12" id="KW-1185">Reference proteome</keyword>
<dbReference type="SUPFAM" id="SSF46626">
    <property type="entry name" value="Cytochrome c"/>
    <property type="match status" value="1"/>
</dbReference>
<dbReference type="EMBL" id="FPAW01000035">
    <property type="protein sequence ID" value="SFU15420.1"/>
    <property type="molecule type" value="Genomic_DNA"/>
</dbReference>
<keyword evidence="5 8" id="KW-0479">Metal-binding</keyword>
<evidence type="ECO:0000256" key="3">
    <source>
        <dbReference type="ARBA" id="ARBA00022617"/>
    </source>
</evidence>